<accession>A0A139A3N8</accession>
<gene>
    <name evidence="6" type="ORF">M427DRAFT_440739</name>
</gene>
<dbReference type="EMBL" id="KQ965804">
    <property type="protein sequence ID" value="KXS11279.1"/>
    <property type="molecule type" value="Genomic_DNA"/>
</dbReference>
<feature type="domain" description="Fatty acid hydroxylase" evidence="5">
    <location>
        <begin position="54"/>
        <end position="114"/>
    </location>
</feature>
<keyword evidence="3" id="KW-1133">Transmembrane helix</keyword>
<dbReference type="STRING" id="1344416.A0A139A3N8"/>
<keyword evidence="2" id="KW-0812">Transmembrane</keyword>
<evidence type="ECO:0000256" key="1">
    <source>
        <dbReference type="ARBA" id="ARBA00004370"/>
    </source>
</evidence>
<dbReference type="AlphaFoldDB" id="A0A139A3N8"/>
<protein>
    <recommendedName>
        <fullName evidence="5">Fatty acid hydroxylase domain-containing protein</fullName>
    </recommendedName>
</protein>
<evidence type="ECO:0000259" key="5">
    <source>
        <dbReference type="Pfam" id="PF04116"/>
    </source>
</evidence>
<dbReference type="InterPro" id="IPR050307">
    <property type="entry name" value="Sterol_Desaturase_Related"/>
</dbReference>
<evidence type="ECO:0000256" key="3">
    <source>
        <dbReference type="ARBA" id="ARBA00022989"/>
    </source>
</evidence>
<name>A0A139A3N8_GONPJ</name>
<organism evidence="6 7">
    <name type="scientific">Gonapodya prolifera (strain JEL478)</name>
    <name type="common">Monoblepharis prolifera</name>
    <dbReference type="NCBI Taxonomy" id="1344416"/>
    <lineage>
        <taxon>Eukaryota</taxon>
        <taxon>Fungi</taxon>
        <taxon>Fungi incertae sedis</taxon>
        <taxon>Chytridiomycota</taxon>
        <taxon>Chytridiomycota incertae sedis</taxon>
        <taxon>Monoblepharidomycetes</taxon>
        <taxon>Monoblepharidales</taxon>
        <taxon>Gonapodyaceae</taxon>
        <taxon>Gonapodya</taxon>
    </lineage>
</organism>
<comment type="subcellular location">
    <subcellularLocation>
        <location evidence="1">Membrane</location>
    </subcellularLocation>
</comment>
<reference evidence="6 7" key="1">
    <citation type="journal article" date="2015" name="Genome Biol. Evol.">
        <title>Phylogenomic analyses indicate that early fungi evolved digesting cell walls of algal ancestors of land plants.</title>
        <authorList>
            <person name="Chang Y."/>
            <person name="Wang S."/>
            <person name="Sekimoto S."/>
            <person name="Aerts A.L."/>
            <person name="Choi C."/>
            <person name="Clum A."/>
            <person name="LaButti K.M."/>
            <person name="Lindquist E.A."/>
            <person name="Yee Ngan C."/>
            <person name="Ohm R.A."/>
            <person name="Salamov A.A."/>
            <person name="Grigoriev I.V."/>
            <person name="Spatafora J.W."/>
            <person name="Berbee M.L."/>
        </authorList>
    </citation>
    <scope>NUCLEOTIDE SEQUENCE [LARGE SCALE GENOMIC DNA]</scope>
    <source>
        <strain evidence="6 7">JEL478</strain>
    </source>
</reference>
<dbReference type="GO" id="GO:0008610">
    <property type="term" value="P:lipid biosynthetic process"/>
    <property type="evidence" value="ECO:0007669"/>
    <property type="project" value="InterPro"/>
</dbReference>
<evidence type="ECO:0000256" key="2">
    <source>
        <dbReference type="ARBA" id="ARBA00022692"/>
    </source>
</evidence>
<evidence type="ECO:0000256" key="4">
    <source>
        <dbReference type="ARBA" id="ARBA00023136"/>
    </source>
</evidence>
<dbReference type="Pfam" id="PF04116">
    <property type="entry name" value="FA_hydroxylase"/>
    <property type="match status" value="1"/>
</dbReference>
<keyword evidence="4" id="KW-0472">Membrane</keyword>
<dbReference type="GO" id="GO:0005506">
    <property type="term" value="F:iron ion binding"/>
    <property type="evidence" value="ECO:0007669"/>
    <property type="project" value="InterPro"/>
</dbReference>
<keyword evidence="7" id="KW-1185">Reference proteome</keyword>
<dbReference type="PANTHER" id="PTHR11863">
    <property type="entry name" value="STEROL DESATURASE"/>
    <property type="match status" value="1"/>
</dbReference>
<evidence type="ECO:0000313" key="6">
    <source>
        <dbReference type="EMBL" id="KXS11279.1"/>
    </source>
</evidence>
<dbReference type="GO" id="GO:0016491">
    <property type="term" value="F:oxidoreductase activity"/>
    <property type="evidence" value="ECO:0007669"/>
    <property type="project" value="InterPro"/>
</dbReference>
<dbReference type="GO" id="GO:0016020">
    <property type="term" value="C:membrane"/>
    <property type="evidence" value="ECO:0007669"/>
    <property type="project" value="UniProtKB-SubCell"/>
</dbReference>
<dbReference type="OrthoDB" id="408954at2759"/>
<dbReference type="Proteomes" id="UP000070544">
    <property type="component" value="Unassembled WGS sequence"/>
</dbReference>
<sequence length="261" mass="30246">MALADRINQSPHERRIYGNVKQQETTSCVVLPGNPRYNAFTIRDAVISTIFAHGLQGVAEYYWHRILHIPALYKRFHRYHHYYVSPEIFDDMMIHPLEAFGYYFILFSPSQICLPRFSFAAELNWQASYPKIGFSFAHGENASPFPEDDNNSFRWQFFYPGGLTVWVWVGYMALCGVTGIMDHSGIRWTIPGIYDTRDHDAHHQYVNVNYAFPFPFLDMLHGTYRGEFLGRMWRPCYAVPRARADGGGETIVHGEVSSKNE</sequence>
<dbReference type="InterPro" id="IPR006694">
    <property type="entry name" value="Fatty_acid_hydroxylase"/>
</dbReference>
<proteinExistence type="predicted"/>
<evidence type="ECO:0000313" key="7">
    <source>
        <dbReference type="Proteomes" id="UP000070544"/>
    </source>
</evidence>